<evidence type="ECO:0000256" key="1">
    <source>
        <dbReference type="ARBA" id="ARBA00022801"/>
    </source>
</evidence>
<organism evidence="4 5">
    <name type="scientific">Pedobacter lithocola</name>
    <dbReference type="NCBI Taxonomy" id="1908239"/>
    <lineage>
        <taxon>Bacteria</taxon>
        <taxon>Pseudomonadati</taxon>
        <taxon>Bacteroidota</taxon>
        <taxon>Sphingobacteriia</taxon>
        <taxon>Sphingobacteriales</taxon>
        <taxon>Sphingobacteriaceae</taxon>
        <taxon>Pedobacter</taxon>
    </lineage>
</organism>
<keyword evidence="1" id="KW-0378">Hydrolase</keyword>
<feature type="chain" id="PRO_5046359522" evidence="2">
    <location>
        <begin position="19"/>
        <end position="315"/>
    </location>
</feature>
<evidence type="ECO:0000256" key="2">
    <source>
        <dbReference type="SAM" id="SignalP"/>
    </source>
</evidence>
<protein>
    <submittedName>
        <fullName evidence="4">Carboxylesterase family protein</fullName>
    </submittedName>
</protein>
<comment type="caution">
    <text evidence="4">The sequence shown here is derived from an EMBL/GenBank/DDBJ whole genome shotgun (WGS) entry which is preliminary data.</text>
</comment>
<name>A0ABV8P672_9SPHI</name>
<reference evidence="5" key="1">
    <citation type="journal article" date="2019" name="Int. J. Syst. Evol. Microbiol.">
        <title>The Global Catalogue of Microorganisms (GCM) 10K type strain sequencing project: providing services to taxonomists for standard genome sequencing and annotation.</title>
        <authorList>
            <consortium name="The Broad Institute Genomics Platform"/>
            <consortium name="The Broad Institute Genome Sequencing Center for Infectious Disease"/>
            <person name="Wu L."/>
            <person name="Ma J."/>
        </authorList>
    </citation>
    <scope>NUCLEOTIDE SEQUENCE [LARGE SCALE GENOMIC DNA]</scope>
    <source>
        <strain evidence="5">CCM 8691</strain>
    </source>
</reference>
<dbReference type="SUPFAM" id="SSF53474">
    <property type="entry name" value="alpha/beta-Hydrolases"/>
    <property type="match status" value="1"/>
</dbReference>
<dbReference type="PANTHER" id="PTHR48081">
    <property type="entry name" value="AB HYDROLASE SUPERFAMILY PROTEIN C4A8.06C"/>
    <property type="match status" value="1"/>
</dbReference>
<dbReference type="Proteomes" id="UP001595789">
    <property type="component" value="Unassembled WGS sequence"/>
</dbReference>
<dbReference type="EMBL" id="JBHSBW010000007">
    <property type="protein sequence ID" value="MFC4210145.1"/>
    <property type="molecule type" value="Genomic_DNA"/>
</dbReference>
<dbReference type="RefSeq" id="WP_378981664.1">
    <property type="nucleotide sequence ID" value="NZ_JBHSBW010000007.1"/>
</dbReference>
<feature type="domain" description="BD-FAE-like" evidence="3">
    <location>
        <begin position="79"/>
        <end position="199"/>
    </location>
</feature>
<evidence type="ECO:0000259" key="3">
    <source>
        <dbReference type="Pfam" id="PF20434"/>
    </source>
</evidence>
<dbReference type="Gene3D" id="3.40.50.1820">
    <property type="entry name" value="alpha/beta hydrolase"/>
    <property type="match status" value="1"/>
</dbReference>
<proteinExistence type="predicted"/>
<dbReference type="Pfam" id="PF20434">
    <property type="entry name" value="BD-FAE"/>
    <property type="match status" value="1"/>
</dbReference>
<evidence type="ECO:0000313" key="4">
    <source>
        <dbReference type="EMBL" id="MFC4210145.1"/>
    </source>
</evidence>
<keyword evidence="5" id="KW-1185">Reference proteome</keyword>
<accession>A0ABV8P672</accession>
<evidence type="ECO:0000313" key="5">
    <source>
        <dbReference type="Proteomes" id="UP001595789"/>
    </source>
</evidence>
<dbReference type="InterPro" id="IPR049492">
    <property type="entry name" value="BD-FAE-like_dom"/>
</dbReference>
<dbReference type="InterPro" id="IPR029058">
    <property type="entry name" value="AB_hydrolase_fold"/>
</dbReference>
<gene>
    <name evidence="4" type="ORF">ACFOWA_03060</name>
</gene>
<dbReference type="PANTHER" id="PTHR48081:SF13">
    <property type="entry name" value="ALPHA_BETA HYDROLASE"/>
    <property type="match status" value="1"/>
</dbReference>
<dbReference type="PROSITE" id="PS51257">
    <property type="entry name" value="PROKAR_LIPOPROTEIN"/>
    <property type="match status" value="1"/>
</dbReference>
<keyword evidence="2" id="KW-0732">Signal</keyword>
<sequence>MRILALYLLLSISLLSCSKNDDIKLIAPDGLYLTNVYQESQIQIKEVSFGTRNNFQNLQYTSEKTKQTEVNISKLSLIMDVYLPPNANSTKKQPLLVMIHGGGFSGGDKDAWKAEAYTYSKAGYICASLNYRLTKSGGNQSPQLRLFAVQCALEDIQNGIRYLKSNANTYFIDTNRIVVFGGSAGGVLSLLNATEYDLNFGSNDFPGISSKTNGSISTGSSIVNNDPANQPGLVNFNSYDSPILMVHAKEYDSGADGYTWTQNAIPTQQAIINSGNTCTLIPQPNMTHTVNLSLGGEYWQYLQPFLWDKLKLAEL</sequence>
<dbReference type="InterPro" id="IPR050300">
    <property type="entry name" value="GDXG_lipolytic_enzyme"/>
</dbReference>
<feature type="signal peptide" evidence="2">
    <location>
        <begin position="1"/>
        <end position="18"/>
    </location>
</feature>